<evidence type="ECO:0000313" key="4">
    <source>
        <dbReference type="Proteomes" id="UP000617734"/>
    </source>
</evidence>
<reference evidence="3" key="1">
    <citation type="journal article" date="2014" name="Int. J. Syst. Evol. Microbiol.">
        <title>Complete genome sequence of Corynebacterium casei LMG S-19264T (=DSM 44701T), isolated from a smear-ripened cheese.</title>
        <authorList>
            <consortium name="US DOE Joint Genome Institute (JGI-PGF)"/>
            <person name="Walter F."/>
            <person name="Albersmeier A."/>
            <person name="Kalinowski J."/>
            <person name="Ruckert C."/>
        </authorList>
    </citation>
    <scope>NUCLEOTIDE SEQUENCE</scope>
    <source>
        <strain evidence="3">JCM 4646</strain>
    </source>
</reference>
<dbReference type="RefSeq" id="WP_190214940.1">
    <property type="nucleotide sequence ID" value="NZ_BNBO01000064.1"/>
</dbReference>
<feature type="domain" description="Abortive infection phage resistance protein N-terminal" evidence="2">
    <location>
        <begin position="34"/>
        <end position="182"/>
    </location>
</feature>
<evidence type="ECO:0000259" key="1">
    <source>
        <dbReference type="Pfam" id="PF10592"/>
    </source>
</evidence>
<comment type="caution">
    <text evidence="3">The sequence shown here is derived from an EMBL/GenBank/DDBJ whole genome shotgun (WGS) entry which is preliminary data.</text>
</comment>
<accession>A0A919GFB8</accession>
<dbReference type="InterPro" id="IPR055101">
    <property type="entry name" value="AIPR_N"/>
</dbReference>
<dbReference type="EMBL" id="BNBO01000064">
    <property type="protein sequence ID" value="GHH83286.1"/>
    <property type="molecule type" value="Genomic_DNA"/>
</dbReference>
<dbReference type="Proteomes" id="UP000617734">
    <property type="component" value="Unassembled WGS sequence"/>
</dbReference>
<evidence type="ECO:0008006" key="5">
    <source>
        <dbReference type="Google" id="ProtNLM"/>
    </source>
</evidence>
<evidence type="ECO:0000313" key="3">
    <source>
        <dbReference type="EMBL" id="GHH83286.1"/>
    </source>
</evidence>
<dbReference type="Pfam" id="PF10592">
    <property type="entry name" value="AIPR"/>
    <property type="match status" value="1"/>
</dbReference>
<dbReference type="Pfam" id="PF22879">
    <property type="entry name" value="AIPR_N"/>
    <property type="match status" value="1"/>
</dbReference>
<dbReference type="InterPro" id="IPR018891">
    <property type="entry name" value="AIPR_C"/>
</dbReference>
<sequence length="579" mass="64615">MSESDLTAFAEDLHEMARASFGESTGSPYYNDSFTEVVGGFLTEDGALEGIEPCYIRKLTDTGRGAMEVFGYFVSRGGTVLDVVAGAPNRKAEVVRKADVQRILRRARNFVERCRQGIHLELAETDRAHPMALAIHNAWPDLTRVRIFLVTDGRVTVDTWEQDEVAGLRCTYELWDIARLHRLASSGRPEEDTVINLDPPLACLPVPGDEDYSCLLAAIPGAVLAELYDQHGAKLLQRNVRAYLQARTKVNKGIGETVRNTPGRFLAYNNGVSATASQVVTEPGVGGVQQITRLVNLQIVNGGQTTASLHHMWNRDPQSLDRVSVPAKITVVGAEALDTLVSEISRCANSQNAIKEADFQANGAFHVALERLSRSEWIPAREGSTFQSRWYYERVRGQYQVDLSRRERGSQQRDFRTQNPIAQRFGKTDIAKYELTYLGRPHDVSLGAEKCFQTWTTEVLGPPADQTVPDRPYYQQLVAKAILFGHTRKIIQSLKLGGYLGPTATYVTSLLVDRCADRIDLDEIWRAQNLPAWIRNAVPALAVEVVRPLLVDAPEAANVTEWCKRHACWDRVRSSWWAP</sequence>
<reference evidence="3" key="2">
    <citation type="submission" date="2020-09" db="EMBL/GenBank/DDBJ databases">
        <authorList>
            <person name="Sun Q."/>
            <person name="Ohkuma M."/>
        </authorList>
    </citation>
    <scope>NUCLEOTIDE SEQUENCE</scope>
    <source>
        <strain evidence="3">JCM 4646</strain>
    </source>
</reference>
<organism evidence="3 4">
    <name type="scientific">Kitasatospora indigofera</name>
    <dbReference type="NCBI Taxonomy" id="67307"/>
    <lineage>
        <taxon>Bacteria</taxon>
        <taxon>Bacillati</taxon>
        <taxon>Actinomycetota</taxon>
        <taxon>Actinomycetes</taxon>
        <taxon>Kitasatosporales</taxon>
        <taxon>Streptomycetaceae</taxon>
        <taxon>Kitasatospora</taxon>
    </lineage>
</organism>
<dbReference type="GeneID" id="95357256"/>
<evidence type="ECO:0000259" key="2">
    <source>
        <dbReference type="Pfam" id="PF22879"/>
    </source>
</evidence>
<protein>
    <recommendedName>
        <fullName evidence="5">Abortive phage infection protein</fullName>
    </recommendedName>
</protein>
<dbReference type="AlphaFoldDB" id="A0A919GFB8"/>
<gene>
    <name evidence="3" type="ORF">GCM10018781_69990</name>
</gene>
<keyword evidence="4" id="KW-1185">Reference proteome</keyword>
<proteinExistence type="predicted"/>
<feature type="domain" description="Abortive phage infection protein C-terminal" evidence="1">
    <location>
        <begin position="236"/>
        <end position="545"/>
    </location>
</feature>
<name>A0A919GFB8_9ACTN</name>